<name>A0A8D8M1Y2_9HEMI</name>
<sequence>MYSFHSFSCVDVSMCVIQSFLYTSISVVRNEIRFRAKQIIDFHFNMFVVKMFVNISHRMHLVMFQHLIVKFQNFIRITQGFGWIRFNQLHLNLFPVICLDGGFVCERQVLWVFLFQTGSRWFLKDMLHKTINMIVNHEVCIFFFYLICFFD</sequence>
<organism evidence="1">
    <name type="scientific">Cacopsylla melanoneura</name>
    <dbReference type="NCBI Taxonomy" id="428564"/>
    <lineage>
        <taxon>Eukaryota</taxon>
        <taxon>Metazoa</taxon>
        <taxon>Ecdysozoa</taxon>
        <taxon>Arthropoda</taxon>
        <taxon>Hexapoda</taxon>
        <taxon>Insecta</taxon>
        <taxon>Pterygota</taxon>
        <taxon>Neoptera</taxon>
        <taxon>Paraneoptera</taxon>
        <taxon>Hemiptera</taxon>
        <taxon>Sternorrhyncha</taxon>
        <taxon>Psylloidea</taxon>
        <taxon>Psyllidae</taxon>
        <taxon>Psyllinae</taxon>
        <taxon>Cacopsylla</taxon>
    </lineage>
</organism>
<accession>A0A8D8M1Y2</accession>
<dbReference type="EMBL" id="HBUF01045044">
    <property type="protein sequence ID" value="CAG6619168.1"/>
    <property type="molecule type" value="Transcribed_RNA"/>
</dbReference>
<reference evidence="1" key="1">
    <citation type="submission" date="2021-05" db="EMBL/GenBank/DDBJ databases">
        <authorList>
            <person name="Alioto T."/>
            <person name="Alioto T."/>
            <person name="Gomez Garrido J."/>
        </authorList>
    </citation>
    <scope>NUCLEOTIDE SEQUENCE</scope>
</reference>
<evidence type="ECO:0000313" key="1">
    <source>
        <dbReference type="EMBL" id="CAG6619168.1"/>
    </source>
</evidence>
<dbReference type="AlphaFoldDB" id="A0A8D8M1Y2"/>
<protein>
    <submittedName>
        <fullName evidence="1">Uncharacterized protein</fullName>
    </submittedName>
</protein>
<proteinExistence type="predicted"/>
<dbReference type="EMBL" id="HBUF01220439">
    <property type="protein sequence ID" value="CAG6669205.1"/>
    <property type="molecule type" value="Transcribed_RNA"/>
</dbReference>